<protein>
    <recommendedName>
        <fullName evidence="2">Phosphoribosyltransferase domain-containing protein</fullName>
    </recommendedName>
</protein>
<reference evidence="3" key="2">
    <citation type="submission" date="2023-01" db="EMBL/GenBank/DDBJ databases">
        <authorList>
            <person name="Sun Q."/>
            <person name="Evtushenko L."/>
        </authorList>
    </citation>
    <scope>NUCLEOTIDE SEQUENCE</scope>
    <source>
        <strain evidence="3">VKM Ac-1401</strain>
    </source>
</reference>
<evidence type="ECO:0000313" key="3">
    <source>
        <dbReference type="EMBL" id="GLJ75601.1"/>
    </source>
</evidence>
<dbReference type="InterPro" id="IPR029057">
    <property type="entry name" value="PRTase-like"/>
</dbReference>
<dbReference type="Gene3D" id="3.40.50.2020">
    <property type="match status" value="1"/>
</dbReference>
<dbReference type="PANTHER" id="PTHR47505:SF1">
    <property type="entry name" value="DNA UTILIZATION PROTEIN YHGH"/>
    <property type="match status" value="1"/>
</dbReference>
<feature type="domain" description="Phosphoribosyltransferase" evidence="2">
    <location>
        <begin position="161"/>
        <end position="231"/>
    </location>
</feature>
<evidence type="ECO:0000259" key="2">
    <source>
        <dbReference type="Pfam" id="PF00156"/>
    </source>
</evidence>
<gene>
    <name evidence="3" type="ORF">GCM10017584_11750</name>
</gene>
<name>A0A9W6LZ84_9MICO</name>
<evidence type="ECO:0000256" key="1">
    <source>
        <dbReference type="ARBA" id="ARBA00008007"/>
    </source>
</evidence>
<organism evidence="3 4">
    <name type="scientific">Leifsonia poae</name>
    <dbReference type="NCBI Taxonomy" id="110933"/>
    <lineage>
        <taxon>Bacteria</taxon>
        <taxon>Bacillati</taxon>
        <taxon>Actinomycetota</taxon>
        <taxon>Actinomycetes</taxon>
        <taxon>Micrococcales</taxon>
        <taxon>Microbacteriaceae</taxon>
        <taxon>Leifsonia</taxon>
    </lineage>
</organism>
<dbReference type="SUPFAM" id="SSF53271">
    <property type="entry name" value="PRTase-like"/>
    <property type="match status" value="1"/>
</dbReference>
<dbReference type="AlphaFoldDB" id="A0A9W6LZ84"/>
<dbReference type="CDD" id="cd06223">
    <property type="entry name" value="PRTases_typeI"/>
    <property type="match status" value="1"/>
</dbReference>
<accession>A0A9W6LZ84</accession>
<sequence>MTVAERLLRHLRALLPVLLPPLREALLDALSVVSPVTCSGCGAPDRSLCRACRRALDPRPERVGDVDAPAPVWTALGYAGAVRSVVLAYKDHGRTDAGPTLARALRASVLAALADAGVERREGLVVLVTIPSTRAAFRRRGYHPTELLLRRARLPTAQRLRLVRKSADQAGLSVADRARNRSGSFSAPRRLAGSDCIVVDDIVTSGATVREAARAVEAAGGVVVGIAVVAHTALRRRRRGLR</sequence>
<proteinExistence type="inferred from homology"/>
<reference evidence="3" key="1">
    <citation type="journal article" date="2014" name="Int. J. Syst. Evol. Microbiol.">
        <title>Complete genome sequence of Corynebacterium casei LMG S-19264T (=DSM 44701T), isolated from a smear-ripened cheese.</title>
        <authorList>
            <consortium name="US DOE Joint Genome Institute (JGI-PGF)"/>
            <person name="Walter F."/>
            <person name="Albersmeier A."/>
            <person name="Kalinowski J."/>
            <person name="Ruckert C."/>
        </authorList>
    </citation>
    <scope>NUCLEOTIDE SEQUENCE</scope>
    <source>
        <strain evidence="3">VKM Ac-1401</strain>
    </source>
</reference>
<dbReference type="EMBL" id="BSEN01000004">
    <property type="protein sequence ID" value="GLJ75601.1"/>
    <property type="molecule type" value="Genomic_DNA"/>
</dbReference>
<dbReference type="PANTHER" id="PTHR47505">
    <property type="entry name" value="DNA UTILIZATION PROTEIN YHGH"/>
    <property type="match status" value="1"/>
</dbReference>
<evidence type="ECO:0000313" key="4">
    <source>
        <dbReference type="Proteomes" id="UP001142372"/>
    </source>
</evidence>
<dbReference type="RefSeq" id="WP_271176286.1">
    <property type="nucleotide sequence ID" value="NZ_BAAAJO010000004.1"/>
</dbReference>
<keyword evidence="4" id="KW-1185">Reference proteome</keyword>
<dbReference type="InterPro" id="IPR051910">
    <property type="entry name" value="ComF/GntX_DNA_util-trans"/>
</dbReference>
<comment type="similarity">
    <text evidence="1">Belongs to the ComF/GntX family.</text>
</comment>
<dbReference type="InterPro" id="IPR000836">
    <property type="entry name" value="PRTase_dom"/>
</dbReference>
<comment type="caution">
    <text evidence="3">The sequence shown here is derived from an EMBL/GenBank/DDBJ whole genome shotgun (WGS) entry which is preliminary data.</text>
</comment>
<dbReference type="Pfam" id="PF00156">
    <property type="entry name" value="Pribosyltran"/>
    <property type="match status" value="1"/>
</dbReference>
<dbReference type="Proteomes" id="UP001142372">
    <property type="component" value="Unassembled WGS sequence"/>
</dbReference>